<dbReference type="Proteomes" id="UP000621390">
    <property type="component" value="Unassembled WGS sequence"/>
</dbReference>
<evidence type="ECO:0000313" key="4">
    <source>
        <dbReference type="Proteomes" id="UP000621390"/>
    </source>
</evidence>
<dbReference type="AlphaFoldDB" id="A0A8I1KHK6"/>
<evidence type="ECO:0000256" key="1">
    <source>
        <dbReference type="SAM" id="Phobius"/>
    </source>
</evidence>
<evidence type="ECO:0000313" key="2">
    <source>
        <dbReference type="EMBL" id="MBJ7265418.1"/>
    </source>
</evidence>
<evidence type="ECO:0000313" key="5">
    <source>
        <dbReference type="Proteomes" id="UP000655994"/>
    </source>
</evidence>
<sequence>MGYFRIAKAIEAFGFCLLVGLFAIATALADGVFQWIIACVAVLPTLAVVKGLFMSKDVEHEWMKSYIESELDTGSASRSHETTKD</sequence>
<keyword evidence="1" id="KW-1133">Transmembrane helix</keyword>
<dbReference type="EMBL" id="JAEMOS010000002">
    <property type="protein sequence ID" value="MBJ7265418.1"/>
    <property type="molecule type" value="Genomic_DNA"/>
</dbReference>
<protein>
    <submittedName>
        <fullName evidence="3">Uncharacterized protein</fullName>
    </submittedName>
</protein>
<name>A0A8I1KHK6_9GAMM</name>
<dbReference type="Proteomes" id="UP000655994">
    <property type="component" value="Unassembled WGS sequence"/>
</dbReference>
<dbReference type="RefSeq" id="WP_199493151.1">
    <property type="nucleotide sequence ID" value="NZ_JAEMOP010000009.1"/>
</dbReference>
<feature type="transmembrane region" description="Helical" evidence="1">
    <location>
        <begin position="12"/>
        <end position="29"/>
    </location>
</feature>
<gene>
    <name evidence="2" type="ORF">JHC10_00535</name>
    <name evidence="3" type="ORF">JHC11_13005</name>
</gene>
<organism evidence="3 4">
    <name type="scientific">Idiomarina abyssalis</name>
    <dbReference type="NCBI Taxonomy" id="86102"/>
    <lineage>
        <taxon>Bacteria</taxon>
        <taxon>Pseudomonadati</taxon>
        <taxon>Pseudomonadota</taxon>
        <taxon>Gammaproteobacteria</taxon>
        <taxon>Alteromonadales</taxon>
        <taxon>Idiomarinaceae</taxon>
        <taxon>Idiomarina</taxon>
    </lineage>
</organism>
<keyword evidence="1" id="KW-0472">Membrane</keyword>
<comment type="caution">
    <text evidence="3">The sequence shown here is derived from an EMBL/GenBank/DDBJ whole genome shotgun (WGS) entry which is preliminary data.</text>
</comment>
<reference evidence="3 5" key="1">
    <citation type="submission" date="2020-09" db="EMBL/GenBank/DDBJ databases">
        <title>Draft Genomes of Bacterial Isolates from North Pond Shallow Sediments.</title>
        <authorList>
            <person name="Kiel Reese B."/>
            <person name="Mullis M."/>
            <person name="Weisend R.E."/>
        </authorList>
    </citation>
    <scope>NUCLEOTIDE SEQUENCE</scope>
    <source>
        <strain evidence="3">KJE-2</strain>
        <strain evidence="2 5">KJE-3</strain>
    </source>
</reference>
<dbReference type="EMBL" id="JAEMOP010000009">
    <property type="protein sequence ID" value="MBJ7316908.1"/>
    <property type="molecule type" value="Genomic_DNA"/>
</dbReference>
<accession>A0A8I1KHK6</accession>
<feature type="transmembrane region" description="Helical" evidence="1">
    <location>
        <begin position="35"/>
        <end position="53"/>
    </location>
</feature>
<keyword evidence="1" id="KW-0812">Transmembrane</keyword>
<evidence type="ECO:0000313" key="3">
    <source>
        <dbReference type="EMBL" id="MBJ7316908.1"/>
    </source>
</evidence>
<proteinExistence type="predicted"/>
<keyword evidence="5" id="KW-1185">Reference proteome</keyword>